<keyword evidence="9" id="KW-1185">Reference proteome</keyword>
<dbReference type="Proteomes" id="UP000822688">
    <property type="component" value="Chromosome 2"/>
</dbReference>
<evidence type="ECO:0000256" key="2">
    <source>
        <dbReference type="ARBA" id="ARBA00004141"/>
    </source>
</evidence>
<sequence length="425" mass="45807">MTAQWSSLCLQHRGANVSVDASGARNGPLQRRSYARSIQLHLKGQPRFLKQCTSWRQIDVTSFNPLGHGRKTIRRALPTGKVTCSAGAADQNEKTQEAMPGLTGLKKWEDALKHVNVYIPHAVLFSTVLALSYPPSFTWFTTKYYAPALGFLMFAVGINLSIEDFKHAVERPGPIALGLAGQYVLKPLLGVVFAALSVRLLPLPEAVGSGLILCACVSGAQLSNYATFLTEPKLAPLSIVMTALSTALAVVVTPLLILLLLGTRLPIDLVGMITNITEIVVVPVAAGLFLNRFVPQVTRLIRPILPLLSLLTTCCCIGSPLAVNIHAIRSPFGLEILLPVVLFHTSAFIVGYKVTEATFPNAPDLTGLARTISFETGMQSSLLGLALANKFFPDPNVGLPSAISVVIMSLMAFGLVIYWNKHKHP</sequence>
<feature type="transmembrane region" description="Helical" evidence="7">
    <location>
        <begin position="115"/>
        <end position="132"/>
    </location>
</feature>
<dbReference type="AlphaFoldDB" id="A0A8T0J273"/>
<keyword evidence="4 7" id="KW-0812">Transmembrane</keyword>
<evidence type="ECO:0000256" key="3">
    <source>
        <dbReference type="ARBA" id="ARBA00006528"/>
    </source>
</evidence>
<comment type="caution">
    <text evidence="8">The sequence shown here is derived from an EMBL/GenBank/DDBJ whole genome shotgun (WGS) entry which is preliminary data.</text>
</comment>
<protein>
    <submittedName>
        <fullName evidence="8">Uncharacterized protein</fullName>
    </submittedName>
</protein>
<dbReference type="Gene3D" id="1.20.1530.20">
    <property type="match status" value="1"/>
</dbReference>
<evidence type="ECO:0000256" key="4">
    <source>
        <dbReference type="ARBA" id="ARBA00022692"/>
    </source>
</evidence>
<reference evidence="8" key="1">
    <citation type="submission" date="2020-06" db="EMBL/GenBank/DDBJ databases">
        <title>WGS assembly of Ceratodon purpureus strain R40.</title>
        <authorList>
            <person name="Carey S.B."/>
            <person name="Jenkins J."/>
            <person name="Shu S."/>
            <person name="Lovell J.T."/>
            <person name="Sreedasyam A."/>
            <person name="Maumus F."/>
            <person name="Tiley G.P."/>
            <person name="Fernandez-Pozo N."/>
            <person name="Barry K."/>
            <person name="Chen C."/>
            <person name="Wang M."/>
            <person name="Lipzen A."/>
            <person name="Daum C."/>
            <person name="Saski C.A."/>
            <person name="Payton A.C."/>
            <person name="Mcbreen J.C."/>
            <person name="Conrad R.E."/>
            <person name="Kollar L.M."/>
            <person name="Olsson S."/>
            <person name="Huttunen S."/>
            <person name="Landis J.B."/>
            <person name="Wickett N.J."/>
            <person name="Johnson M.G."/>
            <person name="Rensing S.A."/>
            <person name="Grimwood J."/>
            <person name="Schmutz J."/>
            <person name="Mcdaniel S.F."/>
        </authorList>
    </citation>
    <scope>NUCLEOTIDE SEQUENCE</scope>
    <source>
        <strain evidence="8">R40</strain>
    </source>
</reference>
<keyword evidence="5 7" id="KW-1133">Transmembrane helix</keyword>
<dbReference type="Pfam" id="PF01758">
    <property type="entry name" value="SBF"/>
    <property type="match status" value="1"/>
</dbReference>
<dbReference type="GO" id="GO:0009941">
    <property type="term" value="C:chloroplast envelope"/>
    <property type="evidence" value="ECO:0007669"/>
    <property type="project" value="UniProtKB-SubCell"/>
</dbReference>
<feature type="transmembrane region" description="Helical" evidence="7">
    <location>
        <begin position="303"/>
        <end position="325"/>
    </location>
</feature>
<dbReference type="PANTHER" id="PTHR10361">
    <property type="entry name" value="SODIUM-BILE ACID COTRANSPORTER"/>
    <property type="match status" value="1"/>
</dbReference>
<organism evidence="8 9">
    <name type="scientific">Ceratodon purpureus</name>
    <name type="common">Fire moss</name>
    <name type="synonym">Dicranum purpureum</name>
    <dbReference type="NCBI Taxonomy" id="3225"/>
    <lineage>
        <taxon>Eukaryota</taxon>
        <taxon>Viridiplantae</taxon>
        <taxon>Streptophyta</taxon>
        <taxon>Embryophyta</taxon>
        <taxon>Bryophyta</taxon>
        <taxon>Bryophytina</taxon>
        <taxon>Bryopsida</taxon>
        <taxon>Dicranidae</taxon>
        <taxon>Pseudoditrichales</taxon>
        <taxon>Ditrichaceae</taxon>
        <taxon>Ceratodon</taxon>
    </lineage>
</organism>
<dbReference type="GO" id="GO:0016020">
    <property type="term" value="C:membrane"/>
    <property type="evidence" value="ECO:0007669"/>
    <property type="project" value="UniProtKB-SubCell"/>
</dbReference>
<evidence type="ECO:0000313" key="8">
    <source>
        <dbReference type="EMBL" id="KAG0589068.1"/>
    </source>
</evidence>
<feature type="transmembrane region" description="Helical" evidence="7">
    <location>
        <begin position="269"/>
        <end position="291"/>
    </location>
</feature>
<keyword evidence="6 7" id="KW-0472">Membrane</keyword>
<feature type="transmembrane region" description="Helical" evidence="7">
    <location>
        <begin position="144"/>
        <end position="162"/>
    </location>
</feature>
<gene>
    <name evidence="8" type="ORF">KC19_2G289100</name>
</gene>
<feature type="transmembrane region" description="Helical" evidence="7">
    <location>
        <begin position="183"/>
        <end position="201"/>
    </location>
</feature>
<comment type="subcellular location">
    <subcellularLocation>
        <location evidence="2">Membrane</location>
        <topology evidence="2">Multi-pass membrane protein</topology>
    </subcellularLocation>
    <subcellularLocation>
        <location evidence="1">Plastid</location>
        <location evidence="1">Chloroplast envelope</location>
    </subcellularLocation>
</comment>
<feature type="transmembrane region" description="Helical" evidence="7">
    <location>
        <begin position="239"/>
        <end position="262"/>
    </location>
</feature>
<dbReference type="EMBL" id="CM026422">
    <property type="protein sequence ID" value="KAG0589068.1"/>
    <property type="molecule type" value="Genomic_DNA"/>
</dbReference>
<proteinExistence type="inferred from homology"/>
<accession>A0A8T0J273</accession>
<feature type="transmembrane region" description="Helical" evidence="7">
    <location>
        <begin position="397"/>
        <end position="419"/>
    </location>
</feature>
<dbReference type="PANTHER" id="PTHR10361:SF30">
    <property type="entry name" value="SODIUM_METABOLITE COTRANSPORTER BASS6, CHLOROPLASTIC-RELATED"/>
    <property type="match status" value="1"/>
</dbReference>
<feature type="transmembrane region" description="Helical" evidence="7">
    <location>
        <begin position="332"/>
        <end position="352"/>
    </location>
</feature>
<evidence type="ECO:0000256" key="1">
    <source>
        <dbReference type="ARBA" id="ARBA00004119"/>
    </source>
</evidence>
<evidence type="ECO:0000256" key="5">
    <source>
        <dbReference type="ARBA" id="ARBA00022989"/>
    </source>
</evidence>
<dbReference type="OrthoDB" id="203097at2759"/>
<comment type="similarity">
    <text evidence="3">Belongs to the bile acid:sodium symporter (BASS) (TC 2.A.28) family.</text>
</comment>
<evidence type="ECO:0000256" key="7">
    <source>
        <dbReference type="SAM" id="Phobius"/>
    </source>
</evidence>
<evidence type="ECO:0000256" key="6">
    <source>
        <dbReference type="ARBA" id="ARBA00023136"/>
    </source>
</evidence>
<evidence type="ECO:0000313" key="9">
    <source>
        <dbReference type="Proteomes" id="UP000822688"/>
    </source>
</evidence>
<dbReference type="InterPro" id="IPR004710">
    <property type="entry name" value="Bilac:Na_transpt"/>
</dbReference>
<name>A0A8T0J273_CERPU</name>
<dbReference type="InterPro" id="IPR002657">
    <property type="entry name" value="BilAc:Na_symport/Acr3"/>
</dbReference>
<dbReference type="InterPro" id="IPR038770">
    <property type="entry name" value="Na+/solute_symporter_sf"/>
</dbReference>